<dbReference type="SUPFAM" id="SSF52058">
    <property type="entry name" value="L domain-like"/>
    <property type="match status" value="1"/>
</dbReference>
<sequence>MPALVSQLLGKTKVGGRCCNPAAATMQLLLYLGFIPRVAPCPPHCLCASDIISCSGSNLSTLPFGLPSYASRLDLSHNVLRAVRVDWISQSFHRLITLVLSWNTISQIEMAAFTATPHLLYLDLSSNQLRVLNSSIFTGLKELKELLLIGNHIAQIKPGAFTDLSGLQRLYISANSLTTFPLGLFEDPRGPRNLTFLDLSYNRLSKLPIQSLLSVSRHAGIYLQENPLLCDCALIALLEYWLWKQYHPLVDFQGEYQCRGSAVQEANCTYPGLLDKPLHTQNYQVQPGDWLRVPCPGLSLPVQQGLIVFWVTPSTTLNSSTSDPRAHLSVLPNGTLEFQGTLMEDSGIYECVVARGRNHDSGDSAEVRVKVGNSSISATTGLARRGGGEHFNIAFTTLASCVISIILVLLYLYLTPCQCRKSRGSRGCGARAIILCSDPREVESGQRRANGKRVAFLEPQAEDSDISVPKTPVMTLDHVSTEGILKNGSRTLKSDHTSNSSRRKEPSFVTLLSCLRVYPVSRYWLRSLS</sequence>
<dbReference type="InterPro" id="IPR036179">
    <property type="entry name" value="Ig-like_dom_sf"/>
</dbReference>
<dbReference type="InterPro" id="IPR050541">
    <property type="entry name" value="LRR_TM_domain-containing"/>
</dbReference>
<dbReference type="STRING" id="8078.ENSFHEP00000034999"/>
<evidence type="ECO:0000259" key="6">
    <source>
        <dbReference type="PROSITE" id="PS50835"/>
    </source>
</evidence>
<dbReference type="PROSITE" id="PS50835">
    <property type="entry name" value="IG_LIKE"/>
    <property type="match status" value="1"/>
</dbReference>
<keyword evidence="4" id="KW-1015">Disulfide bond</keyword>
<dbReference type="InterPro" id="IPR032675">
    <property type="entry name" value="LRR_dom_sf"/>
</dbReference>
<dbReference type="SMART" id="SM00409">
    <property type="entry name" value="IG"/>
    <property type="match status" value="1"/>
</dbReference>
<accession>A0A3Q2R2R4</accession>
<dbReference type="PROSITE" id="PS51450">
    <property type="entry name" value="LRR"/>
    <property type="match status" value="1"/>
</dbReference>
<reference evidence="7" key="1">
    <citation type="submission" date="2025-08" db="UniProtKB">
        <authorList>
            <consortium name="Ensembl"/>
        </authorList>
    </citation>
    <scope>IDENTIFICATION</scope>
</reference>
<evidence type="ECO:0000313" key="8">
    <source>
        <dbReference type="Proteomes" id="UP000265000"/>
    </source>
</evidence>
<dbReference type="Proteomes" id="UP000265000">
    <property type="component" value="Unplaced"/>
</dbReference>
<name>A0A3Q2R2R4_FUNHE</name>
<feature type="transmembrane region" description="Helical" evidence="5">
    <location>
        <begin position="393"/>
        <end position="414"/>
    </location>
</feature>
<dbReference type="SUPFAM" id="SSF48726">
    <property type="entry name" value="Immunoglobulin"/>
    <property type="match status" value="1"/>
</dbReference>
<evidence type="ECO:0000256" key="5">
    <source>
        <dbReference type="SAM" id="Phobius"/>
    </source>
</evidence>
<dbReference type="GeneTree" id="ENSGT00950000183146"/>
<dbReference type="Gene3D" id="3.80.10.10">
    <property type="entry name" value="Ribonuclease Inhibitor"/>
    <property type="match status" value="1"/>
</dbReference>
<dbReference type="InterPro" id="IPR001611">
    <property type="entry name" value="Leu-rich_rpt"/>
</dbReference>
<keyword evidence="5" id="KW-0812">Transmembrane</keyword>
<evidence type="ECO:0000256" key="1">
    <source>
        <dbReference type="ARBA" id="ARBA00022614"/>
    </source>
</evidence>
<evidence type="ECO:0000256" key="2">
    <source>
        <dbReference type="ARBA" id="ARBA00022729"/>
    </source>
</evidence>
<dbReference type="InterPro" id="IPR007110">
    <property type="entry name" value="Ig-like_dom"/>
</dbReference>
<dbReference type="SMART" id="SM00013">
    <property type="entry name" value="LRRNT"/>
    <property type="match status" value="1"/>
</dbReference>
<evidence type="ECO:0000256" key="3">
    <source>
        <dbReference type="ARBA" id="ARBA00022737"/>
    </source>
</evidence>
<dbReference type="PANTHER" id="PTHR24369">
    <property type="entry name" value="ANTIGEN BSP, PUTATIVE-RELATED"/>
    <property type="match status" value="1"/>
</dbReference>
<dbReference type="PANTHER" id="PTHR24369:SF213">
    <property type="entry name" value="INSULIN LIKE GROWTH FACTOR BINDING PROTEIN ACID LABILE SUBUNIT"/>
    <property type="match status" value="1"/>
</dbReference>
<dbReference type="InterPro" id="IPR013783">
    <property type="entry name" value="Ig-like_fold"/>
</dbReference>
<evidence type="ECO:0000313" key="7">
    <source>
        <dbReference type="Ensembl" id="ENSFHEP00000034999.1"/>
    </source>
</evidence>
<keyword evidence="3" id="KW-0677">Repeat</keyword>
<dbReference type="InterPro" id="IPR003599">
    <property type="entry name" value="Ig_sub"/>
</dbReference>
<keyword evidence="5" id="KW-1133">Transmembrane helix</keyword>
<dbReference type="InterPro" id="IPR000372">
    <property type="entry name" value="LRRNT"/>
</dbReference>
<dbReference type="Pfam" id="PF13855">
    <property type="entry name" value="LRR_8"/>
    <property type="match status" value="2"/>
</dbReference>
<keyword evidence="5" id="KW-0472">Membrane</keyword>
<reference evidence="7" key="2">
    <citation type="submission" date="2025-09" db="UniProtKB">
        <authorList>
            <consortium name="Ensembl"/>
        </authorList>
    </citation>
    <scope>IDENTIFICATION</scope>
</reference>
<keyword evidence="8" id="KW-1185">Reference proteome</keyword>
<dbReference type="AlphaFoldDB" id="A0A3Q2R2R4"/>
<dbReference type="InterPro" id="IPR003591">
    <property type="entry name" value="Leu-rich_rpt_typical-subtyp"/>
</dbReference>
<proteinExistence type="predicted"/>
<dbReference type="SMART" id="SM00364">
    <property type="entry name" value="LRR_BAC"/>
    <property type="match status" value="3"/>
</dbReference>
<dbReference type="GO" id="GO:0005886">
    <property type="term" value="C:plasma membrane"/>
    <property type="evidence" value="ECO:0007669"/>
    <property type="project" value="TreeGrafter"/>
</dbReference>
<feature type="domain" description="Ig-like" evidence="6">
    <location>
        <begin position="271"/>
        <end position="368"/>
    </location>
</feature>
<keyword evidence="2" id="KW-0732">Signal</keyword>
<dbReference type="SMART" id="SM00369">
    <property type="entry name" value="LRR_TYP"/>
    <property type="match status" value="5"/>
</dbReference>
<keyword evidence="1" id="KW-0433">Leucine-rich repeat</keyword>
<organism evidence="7 8">
    <name type="scientific">Fundulus heteroclitus</name>
    <name type="common">Killifish</name>
    <name type="synonym">Mummichog</name>
    <dbReference type="NCBI Taxonomy" id="8078"/>
    <lineage>
        <taxon>Eukaryota</taxon>
        <taxon>Metazoa</taxon>
        <taxon>Chordata</taxon>
        <taxon>Craniata</taxon>
        <taxon>Vertebrata</taxon>
        <taxon>Euteleostomi</taxon>
        <taxon>Actinopterygii</taxon>
        <taxon>Neopterygii</taxon>
        <taxon>Teleostei</taxon>
        <taxon>Neoteleostei</taxon>
        <taxon>Acanthomorphata</taxon>
        <taxon>Ovalentaria</taxon>
        <taxon>Atherinomorphae</taxon>
        <taxon>Cyprinodontiformes</taxon>
        <taxon>Fundulidae</taxon>
        <taxon>Fundulus</taxon>
    </lineage>
</organism>
<dbReference type="Gene3D" id="2.60.40.10">
    <property type="entry name" value="Immunoglobulins"/>
    <property type="match status" value="1"/>
</dbReference>
<dbReference type="Ensembl" id="ENSFHET00000030686.1">
    <property type="protein sequence ID" value="ENSFHEP00000034999.1"/>
    <property type="gene ID" value="ENSFHEG00000022990.1"/>
</dbReference>
<protein>
    <submittedName>
        <fullName evidence="7">Adhesion molecule with Ig like domain 2</fullName>
    </submittedName>
</protein>
<evidence type="ECO:0000256" key="4">
    <source>
        <dbReference type="ARBA" id="ARBA00023157"/>
    </source>
</evidence>